<gene>
    <name evidence="3" type="ORF">SSLN_LOCUS7050</name>
</gene>
<accession>A0A183SS52</accession>
<reference evidence="3 4" key="2">
    <citation type="submission" date="2018-11" db="EMBL/GenBank/DDBJ databases">
        <authorList>
            <consortium name="Pathogen Informatics"/>
        </authorList>
    </citation>
    <scope>NUCLEOTIDE SEQUENCE [LARGE SCALE GENOMIC DNA]</scope>
    <source>
        <strain evidence="3 4">NST_G2</strain>
    </source>
</reference>
<sequence>MPTWINIFLAFLHLAASVPTYICPRGYWAANVRSSGSGQSIGDYSSDREFSLPYGPIGNAPICRFCPDVSCFIRKQKTKAIKDKPEVRRRPRPHQTQAQTTTPLVPAIDDLFTVFDNTTSTKAPETHEEAGVQMSCTKYDDLPFPEEIITYLDCVQIGQADQYYLFIYTPVHKENKVEPVDCIDPDFLQWVPENVSIKGIELGFPMKRLPPYFFRYYGRLLKTTQQVCFDSSAIQNNEIDYHDMQWLGGKTLVQVVFRHNGLRRDRIPPKQPETTAPTATRSNEEVSECPSFAFNEFAQTYPDKDCRYKTAAKFAGPNNGEKRKLLVMPLSATTIARQDVIKNCTCQQCVYEKPVIKVTRSERNLLPVPRYVKTLLNMALLALVLLLIFGTVLGFCVQNRDKAMLLFLTRSRKRRMEAALAAEAAEKAAKEAEEASQINWHQQLFNRYAMAGLAGGSGLAFGPFAGRIPLPTQNDQTAVTPTSRSR</sequence>
<evidence type="ECO:0000313" key="3">
    <source>
        <dbReference type="EMBL" id="VDL93435.1"/>
    </source>
</evidence>
<keyword evidence="1" id="KW-0812">Transmembrane</keyword>
<keyword evidence="2" id="KW-0732">Signal</keyword>
<keyword evidence="1" id="KW-0472">Membrane</keyword>
<evidence type="ECO:0000256" key="2">
    <source>
        <dbReference type="SAM" id="SignalP"/>
    </source>
</evidence>
<evidence type="ECO:0000313" key="4">
    <source>
        <dbReference type="Proteomes" id="UP000275846"/>
    </source>
</evidence>
<dbReference type="AlphaFoldDB" id="A0A183SS52"/>
<name>A0A183SS52_SCHSO</name>
<feature type="chain" id="PRO_5043141271" evidence="2">
    <location>
        <begin position="18"/>
        <end position="486"/>
    </location>
</feature>
<organism evidence="5">
    <name type="scientific">Schistocephalus solidus</name>
    <name type="common">Tapeworm</name>
    <dbReference type="NCBI Taxonomy" id="70667"/>
    <lineage>
        <taxon>Eukaryota</taxon>
        <taxon>Metazoa</taxon>
        <taxon>Spiralia</taxon>
        <taxon>Lophotrochozoa</taxon>
        <taxon>Platyhelminthes</taxon>
        <taxon>Cestoda</taxon>
        <taxon>Eucestoda</taxon>
        <taxon>Diphyllobothriidea</taxon>
        <taxon>Diphyllobothriidae</taxon>
        <taxon>Schistocephalus</taxon>
    </lineage>
</organism>
<protein>
    <submittedName>
        <fullName evidence="3 5">Uncharacterized protein</fullName>
    </submittedName>
</protein>
<feature type="transmembrane region" description="Helical" evidence="1">
    <location>
        <begin position="375"/>
        <end position="397"/>
    </location>
</feature>
<keyword evidence="4" id="KW-1185">Reference proteome</keyword>
<keyword evidence="1" id="KW-1133">Transmembrane helix</keyword>
<dbReference type="Proteomes" id="UP000275846">
    <property type="component" value="Unassembled WGS sequence"/>
</dbReference>
<dbReference type="OrthoDB" id="6242189at2759"/>
<evidence type="ECO:0000313" key="5">
    <source>
        <dbReference type="WBParaSite" id="SSLN_0000727601-mRNA-1"/>
    </source>
</evidence>
<evidence type="ECO:0000256" key="1">
    <source>
        <dbReference type="SAM" id="Phobius"/>
    </source>
</evidence>
<feature type="signal peptide" evidence="2">
    <location>
        <begin position="1"/>
        <end position="17"/>
    </location>
</feature>
<proteinExistence type="predicted"/>
<dbReference type="WBParaSite" id="SSLN_0000727601-mRNA-1">
    <property type="protein sequence ID" value="SSLN_0000727601-mRNA-1"/>
    <property type="gene ID" value="SSLN_0000727601"/>
</dbReference>
<dbReference type="EMBL" id="UYSU01033962">
    <property type="protein sequence ID" value="VDL93435.1"/>
    <property type="molecule type" value="Genomic_DNA"/>
</dbReference>
<reference evidence="5" key="1">
    <citation type="submission" date="2016-06" db="UniProtKB">
        <authorList>
            <consortium name="WormBaseParasite"/>
        </authorList>
    </citation>
    <scope>IDENTIFICATION</scope>
</reference>